<proteinExistence type="predicted"/>
<dbReference type="Gene3D" id="2.130.10.10">
    <property type="entry name" value="YVTN repeat-like/Quinoprotein amine dehydrogenase"/>
    <property type="match status" value="2"/>
</dbReference>
<dbReference type="InterPro" id="IPR015943">
    <property type="entry name" value="WD40/YVTN_repeat-like_dom_sf"/>
</dbReference>
<feature type="region of interest" description="Disordered" evidence="8">
    <location>
        <begin position="787"/>
        <end position="831"/>
    </location>
</feature>
<keyword evidence="3" id="KW-0698">rRNA processing</keyword>
<organism evidence="10 11">
    <name type="scientific">Trichomalopsis sarcophagae</name>
    <dbReference type="NCBI Taxonomy" id="543379"/>
    <lineage>
        <taxon>Eukaryota</taxon>
        <taxon>Metazoa</taxon>
        <taxon>Ecdysozoa</taxon>
        <taxon>Arthropoda</taxon>
        <taxon>Hexapoda</taxon>
        <taxon>Insecta</taxon>
        <taxon>Pterygota</taxon>
        <taxon>Neoptera</taxon>
        <taxon>Endopterygota</taxon>
        <taxon>Hymenoptera</taxon>
        <taxon>Apocrita</taxon>
        <taxon>Proctotrupomorpha</taxon>
        <taxon>Chalcidoidea</taxon>
        <taxon>Pteromalidae</taxon>
        <taxon>Pteromalinae</taxon>
        <taxon>Trichomalopsis</taxon>
    </lineage>
</organism>
<evidence type="ECO:0000259" key="9">
    <source>
        <dbReference type="Pfam" id="PF23769"/>
    </source>
</evidence>
<evidence type="ECO:0000256" key="1">
    <source>
        <dbReference type="ARBA" id="ARBA00004604"/>
    </source>
</evidence>
<keyword evidence="11" id="KW-1185">Reference proteome</keyword>
<dbReference type="STRING" id="543379.A0A232FKT9"/>
<evidence type="ECO:0000256" key="6">
    <source>
        <dbReference type="ARBA" id="ARBA00023163"/>
    </source>
</evidence>
<dbReference type="GO" id="GO:0045943">
    <property type="term" value="P:positive regulation of transcription by RNA polymerase I"/>
    <property type="evidence" value="ECO:0007669"/>
    <property type="project" value="InterPro"/>
</dbReference>
<protein>
    <recommendedName>
        <fullName evidence="9">WD repeat-containing protein 75 second beta-propeller domain-containing protein</fullName>
    </recommendedName>
</protein>
<accession>A0A232FKT9</accession>
<evidence type="ECO:0000313" key="11">
    <source>
        <dbReference type="Proteomes" id="UP000215335"/>
    </source>
</evidence>
<dbReference type="EMBL" id="NNAY01000087">
    <property type="protein sequence ID" value="OXU31119.1"/>
    <property type="molecule type" value="Genomic_DNA"/>
</dbReference>
<dbReference type="OrthoDB" id="4096at2759"/>
<dbReference type="Proteomes" id="UP000215335">
    <property type="component" value="Unassembled WGS sequence"/>
</dbReference>
<evidence type="ECO:0000256" key="3">
    <source>
        <dbReference type="ARBA" id="ARBA00022552"/>
    </source>
</evidence>
<dbReference type="PANTHER" id="PTHR44215">
    <property type="entry name" value="WD REPEAT-CONTAINING PROTEIN 75"/>
    <property type="match status" value="1"/>
</dbReference>
<comment type="caution">
    <text evidence="10">The sequence shown here is derived from an EMBL/GenBank/DDBJ whole genome shotgun (WGS) entry which is preliminary data.</text>
</comment>
<evidence type="ECO:0000256" key="8">
    <source>
        <dbReference type="SAM" id="MobiDB-lite"/>
    </source>
</evidence>
<dbReference type="Pfam" id="PF23869">
    <property type="entry name" value="Beta-prop_WDR75_1st"/>
    <property type="match status" value="1"/>
</dbReference>
<gene>
    <name evidence="10" type="ORF">TSAR_005029</name>
</gene>
<reference evidence="10 11" key="1">
    <citation type="journal article" date="2017" name="Curr. Biol.">
        <title>The Evolution of Venom by Co-option of Single-Copy Genes.</title>
        <authorList>
            <person name="Martinson E.O."/>
            <person name="Mrinalini"/>
            <person name="Kelkar Y.D."/>
            <person name="Chang C.H."/>
            <person name="Werren J.H."/>
        </authorList>
    </citation>
    <scope>NUCLEOTIDE SEQUENCE [LARGE SCALE GENOMIC DNA]</scope>
    <source>
        <strain evidence="10 11">Alberta</strain>
        <tissue evidence="10">Whole body</tissue>
    </source>
</reference>
<dbReference type="InterPro" id="IPR057644">
    <property type="entry name" value="Beta-prop_WDR75_2nd"/>
</dbReference>
<evidence type="ECO:0000256" key="4">
    <source>
        <dbReference type="ARBA" id="ARBA00022574"/>
    </source>
</evidence>
<feature type="compositionally biased region" description="Acidic residues" evidence="8">
    <location>
        <begin position="800"/>
        <end position="815"/>
    </location>
</feature>
<dbReference type="GO" id="GO:0003723">
    <property type="term" value="F:RNA binding"/>
    <property type="evidence" value="ECO:0007669"/>
    <property type="project" value="InterPro"/>
</dbReference>
<evidence type="ECO:0000256" key="2">
    <source>
        <dbReference type="ARBA" id="ARBA00022517"/>
    </source>
</evidence>
<evidence type="ECO:0000256" key="7">
    <source>
        <dbReference type="ARBA" id="ARBA00023242"/>
    </source>
</evidence>
<dbReference type="InterPro" id="IPR036322">
    <property type="entry name" value="WD40_repeat_dom_sf"/>
</dbReference>
<keyword evidence="6" id="KW-0804">Transcription</keyword>
<name>A0A232FKT9_9HYME</name>
<sequence length="848" mass="95965">MQLLIKPKTKPCKSKETKVDDLILKRKSGGSIIDQRPLFSQDGEMVYVVWKQVIRAYSAKTGDFVKELEPAKHKIISITLSPENSDTILGCTDSGEILYWNSQNGLITMKTQLLIPDKDVKIKTFHIAHYTRFKKYVCNAVITYIVKQDDAKILCVQMYDMILGTKTLYQKLKNFNEVYYIDIVGNHGENLITIAYNTFLFVLNPMWNLKFLRYKIGTDNGPDVRTITCISGHPTEECVAVGDTSGRIVLWRQLTHYDERQPVKTTFHWHTLPVTEIVFSTSGTLMYSGGGECVLVKWPLENQKKNSFLPRLPAPIRHLTVAPEKGYVAVSTLDNGILIVDAQNKLTAVIQNFTMGITSNPKSLFPAGLAVDPRTNSLVLNGRTGHVQFFNTHTKSLLYNFNITAQNLLTQERNAIIVNTEVTRVAINDDGTWMATMEERDDSVSYTEVRLKFWEFSTDKQSFILNTSIELPHEKGVNALKFRPKSLNNNQQFVITVGKDDKFKVWHLTESTSDDKKQHWKCYSVGFYRNLPALDAGFSTDGSLIGVGFDSTLTLWVPETSVLKQSLSYCLYRQPIIRVEFGKQECCHLVVVASTEHLAVWDLLSLRVKWSVSLNLTILTADPFSVYMAAFTTDNTLVVFDPGHTDPVYIRKNVVEKDVAVLAACFAPNLQDNEESSAVWQKKSQLHFLNSEQELLTLESESESNITLENLSASRNLPLTAFSRITAAEKITNTEKPASYVHDYTRLSGKGAVEELLMSVPAHALPPMRMLCMPFLLSLMGTQNNKSKQSEKFSRSNANVEEEEEELDSDEEEAVTSEAFPLSKDKVDKDAKKEEKLIHFDWDREALF</sequence>
<dbReference type="GO" id="GO:0032040">
    <property type="term" value="C:small-subunit processome"/>
    <property type="evidence" value="ECO:0007669"/>
    <property type="project" value="InterPro"/>
</dbReference>
<keyword evidence="5" id="KW-0677">Repeat</keyword>
<dbReference type="GO" id="GO:2000234">
    <property type="term" value="P:positive regulation of rRNA processing"/>
    <property type="evidence" value="ECO:0007669"/>
    <property type="project" value="TreeGrafter"/>
</dbReference>
<dbReference type="InterPro" id="IPR001680">
    <property type="entry name" value="WD40_rpt"/>
</dbReference>
<keyword evidence="7" id="KW-0539">Nucleus</keyword>
<feature type="domain" description="WD repeat-containing protein 75 second beta-propeller" evidence="9">
    <location>
        <begin position="369"/>
        <end position="692"/>
    </location>
</feature>
<dbReference type="PANTHER" id="PTHR44215:SF1">
    <property type="entry name" value="WD REPEAT-CONTAINING PROTEIN 75"/>
    <property type="match status" value="1"/>
</dbReference>
<evidence type="ECO:0000256" key="5">
    <source>
        <dbReference type="ARBA" id="ARBA00022737"/>
    </source>
</evidence>
<dbReference type="AlphaFoldDB" id="A0A232FKT9"/>
<keyword evidence="4" id="KW-0853">WD repeat</keyword>
<dbReference type="Pfam" id="PF23769">
    <property type="entry name" value="Beta-prop_WDR75_2nd"/>
    <property type="match status" value="1"/>
</dbReference>
<dbReference type="InterPro" id="IPR053826">
    <property type="entry name" value="WDR75"/>
</dbReference>
<evidence type="ECO:0000313" key="10">
    <source>
        <dbReference type="EMBL" id="OXU31119.1"/>
    </source>
</evidence>
<dbReference type="GO" id="GO:0006364">
    <property type="term" value="P:rRNA processing"/>
    <property type="evidence" value="ECO:0007669"/>
    <property type="project" value="UniProtKB-KW"/>
</dbReference>
<dbReference type="SUPFAM" id="SSF50978">
    <property type="entry name" value="WD40 repeat-like"/>
    <property type="match status" value="3"/>
</dbReference>
<keyword evidence="2" id="KW-0690">Ribosome biogenesis</keyword>
<dbReference type="SMART" id="SM00320">
    <property type="entry name" value="WD40"/>
    <property type="match status" value="6"/>
</dbReference>
<comment type="subcellular location">
    <subcellularLocation>
        <location evidence="1">Nucleus</location>
        <location evidence="1">Nucleolus</location>
    </subcellularLocation>
</comment>